<evidence type="ECO:0000313" key="2">
    <source>
        <dbReference type="WBParaSite" id="RSKR_0001046200.1"/>
    </source>
</evidence>
<sequence length="250" mass="29024">MVRYSRDSERINTINELYAPLLKIDFRRIIKVTLKDDDETIHFVPSMRLFATSGYMMEKVVVEVCTKIIIDFLTPKQLECYVDYAKDTEAFDILDYDVGDLMIVADSLCCYRLEKMIVCQILDENDWETNLEWEKVVDDLDVPVYKGAMKKFFSSNESPIIRNPKTDEELKNSMAKCVARLREFEENLKRKHGVREWKNFCPAISVVVVNGNVMLHIITKAGTKSLIPLEGHKGYTPVECLEMRLKTMTN</sequence>
<protein>
    <submittedName>
        <fullName evidence="2">Tudor domain-containing protein</fullName>
    </submittedName>
</protein>
<name>A0AC35UDM7_9BILA</name>
<dbReference type="WBParaSite" id="RSKR_0001046200.1">
    <property type="protein sequence ID" value="RSKR_0001046200.1"/>
    <property type="gene ID" value="RSKR_0001046200"/>
</dbReference>
<organism evidence="1 2">
    <name type="scientific">Rhabditophanes sp. KR3021</name>
    <dbReference type="NCBI Taxonomy" id="114890"/>
    <lineage>
        <taxon>Eukaryota</taxon>
        <taxon>Metazoa</taxon>
        <taxon>Ecdysozoa</taxon>
        <taxon>Nematoda</taxon>
        <taxon>Chromadorea</taxon>
        <taxon>Rhabditida</taxon>
        <taxon>Tylenchina</taxon>
        <taxon>Panagrolaimomorpha</taxon>
        <taxon>Strongyloidoidea</taxon>
        <taxon>Alloionematidae</taxon>
        <taxon>Rhabditophanes</taxon>
    </lineage>
</organism>
<accession>A0AC35UDM7</accession>
<evidence type="ECO:0000313" key="1">
    <source>
        <dbReference type="Proteomes" id="UP000095286"/>
    </source>
</evidence>
<reference evidence="2" key="1">
    <citation type="submission" date="2016-11" db="UniProtKB">
        <authorList>
            <consortium name="WormBaseParasite"/>
        </authorList>
    </citation>
    <scope>IDENTIFICATION</scope>
    <source>
        <strain evidence="2">KR3021</strain>
    </source>
</reference>
<dbReference type="Proteomes" id="UP000095286">
    <property type="component" value="Unplaced"/>
</dbReference>
<proteinExistence type="predicted"/>